<name>W1U200_STRAP</name>
<keyword evidence="1" id="KW-0812">Transmembrane</keyword>
<sequence>MPKNFKELLFFTALMCSMMVYITKTLVISRVLLFSETRLKARRGKKGAKDYNLFRASIAFFLAFFVT</sequence>
<protein>
    <submittedName>
        <fullName evidence="2">Uncharacterized protein</fullName>
    </submittedName>
</protein>
<dbReference type="Proteomes" id="UP000018846">
    <property type="component" value="Unassembled WGS sequence"/>
</dbReference>
<feature type="transmembrane region" description="Helical" evidence="1">
    <location>
        <begin position="12"/>
        <end position="33"/>
    </location>
</feature>
<dbReference type="EMBL" id="AZMF01000113">
    <property type="protein sequence ID" value="ETI85633.1"/>
    <property type="molecule type" value="Genomic_DNA"/>
</dbReference>
<keyword evidence="1" id="KW-0472">Membrane</keyword>
<comment type="caution">
    <text evidence="2">The sequence shown here is derived from an EMBL/GenBank/DDBJ whole genome shotgun (WGS) entry which is preliminary data.</text>
</comment>
<evidence type="ECO:0000313" key="2">
    <source>
        <dbReference type="EMBL" id="ETI85633.1"/>
    </source>
</evidence>
<proteinExistence type="predicted"/>
<dbReference type="AlphaFoldDB" id="W1U200"/>
<reference evidence="2 3" key="1">
    <citation type="submission" date="2013-12" db="EMBL/GenBank/DDBJ databases">
        <title>A Varibaculum cambriense genome reconstructed from a premature infant gut community with otherwise low bacterial novelty that shifts toward anaerobic metabolism during the third week of life.</title>
        <authorList>
            <person name="Brown C.T."/>
            <person name="Sharon I."/>
            <person name="Thomas B.C."/>
            <person name="Castelle C.J."/>
            <person name="Morowitz M.J."/>
            <person name="Banfield J.F."/>
        </authorList>
    </citation>
    <scope>NUCLEOTIDE SEQUENCE [LARGE SCALE GENOMIC DNA]</scope>
    <source>
        <strain evidence="3">DORA_7</strain>
    </source>
</reference>
<accession>W1U200</accession>
<organism evidence="2 3">
    <name type="scientific">Streptococcus anginosus DORA_7</name>
    <dbReference type="NCBI Taxonomy" id="1403946"/>
    <lineage>
        <taxon>Bacteria</taxon>
        <taxon>Bacillati</taxon>
        <taxon>Bacillota</taxon>
        <taxon>Bacilli</taxon>
        <taxon>Lactobacillales</taxon>
        <taxon>Streptococcaceae</taxon>
        <taxon>Streptococcus</taxon>
        <taxon>Streptococcus anginosus group</taxon>
    </lineage>
</organism>
<keyword evidence="1" id="KW-1133">Transmembrane helix</keyword>
<gene>
    <name evidence="2" type="ORF">Q615_SPAC00113G0308</name>
</gene>
<evidence type="ECO:0000313" key="3">
    <source>
        <dbReference type="Proteomes" id="UP000018846"/>
    </source>
</evidence>
<evidence type="ECO:0000256" key="1">
    <source>
        <dbReference type="SAM" id="Phobius"/>
    </source>
</evidence>